<keyword evidence="1" id="KW-0175">Coiled coil</keyword>
<comment type="caution">
    <text evidence="2">The sequence shown here is derived from an EMBL/GenBank/DDBJ whole genome shotgun (WGS) entry which is preliminary data.</text>
</comment>
<organism evidence="2 3">
    <name type="scientific">Anaerococcus cruorum</name>
    <dbReference type="NCBI Taxonomy" id="3115617"/>
    <lineage>
        <taxon>Bacteria</taxon>
        <taxon>Bacillati</taxon>
        <taxon>Bacillota</taxon>
        <taxon>Tissierellia</taxon>
        <taxon>Tissierellales</taxon>
        <taxon>Peptoniphilaceae</taxon>
        <taxon>Anaerococcus</taxon>
    </lineage>
</organism>
<sequence length="380" mass="44004">MLTPKYLSTVASNVINLYEDVEDEILKDIARRIRKENKVTATAERQMEVLIENGYSYEKLEEKLEPYLNDIENELENVLNESGIKHYANEKKAYERANKNLIDYTKNDRAHKITRQIRTELLNNNKILTNSIGLAYDGKSFKLNDFYKKQLNKSILMVGSGAFDRETATRKLINNLGDSGIRAINYNQSGRNYSLESASRMLVRTAVSQMTGKISLMNAEDMGQDLMELTAHSGARPSHSVWQGKIVSLSGKNSKYLSLEDIEYGEVTGFKGANCRHDWYPFFEGISERSYSDEELEEIDPPPFEYEGETYTQYQATQKARQMERGIRKYKKRSIMYKEMGDDDALLVNKSMMKQQYNKYRDFIDVADLKPRYGSMYVYQ</sequence>
<gene>
    <name evidence="2" type="ORF">ACCQ40_04845</name>
</gene>
<reference evidence="2 3" key="1">
    <citation type="journal article" date="2025" name="Anaerobe">
        <title>Description of Anaerococcus kampingiae sp. nov., Anaerococcus groningensis sp. nov., Anaerococcus martiniensis sp. nov., and Anaerococcus cruorum sp. nov., isolated from human clinical specimens.</title>
        <authorList>
            <person name="Boiten K.E."/>
            <person name="Meijer J."/>
            <person name="van Wezel E.M."/>
            <person name="Veloo A.C.M."/>
        </authorList>
    </citation>
    <scope>NUCLEOTIDE SEQUENCE [LARGE SCALE GENOMIC DNA]</scope>
    <source>
        <strain evidence="2 3">ENR1039</strain>
    </source>
</reference>
<accession>A0ABW9MWE0</accession>
<dbReference type="EMBL" id="JBGMEH010000006">
    <property type="protein sequence ID" value="MFO3716114.1"/>
    <property type="molecule type" value="Genomic_DNA"/>
</dbReference>
<evidence type="ECO:0000256" key="1">
    <source>
        <dbReference type="SAM" id="Coils"/>
    </source>
</evidence>
<evidence type="ECO:0000313" key="3">
    <source>
        <dbReference type="Proteomes" id="UP001638015"/>
    </source>
</evidence>
<protein>
    <submittedName>
        <fullName evidence="2">Phage minor capsid protein</fullName>
    </submittedName>
</protein>
<evidence type="ECO:0000313" key="2">
    <source>
        <dbReference type="EMBL" id="MFO3716114.1"/>
    </source>
</evidence>
<feature type="coiled-coil region" evidence="1">
    <location>
        <begin position="57"/>
        <end position="107"/>
    </location>
</feature>
<name>A0ABW9MWE0_9FIRM</name>
<dbReference type="InterPro" id="IPR009319">
    <property type="entry name" value="Phage_A118_VSP1"/>
</dbReference>
<dbReference type="RefSeq" id="WP_410032848.1">
    <property type="nucleotide sequence ID" value="NZ_JBGMEH010000006.1"/>
</dbReference>
<proteinExistence type="predicted"/>
<dbReference type="Pfam" id="PF06152">
    <property type="entry name" value="Phage_min_cap2"/>
    <property type="match status" value="1"/>
</dbReference>
<dbReference type="Proteomes" id="UP001638015">
    <property type="component" value="Unassembled WGS sequence"/>
</dbReference>
<keyword evidence="3" id="KW-1185">Reference proteome</keyword>